<reference evidence="3 4" key="1">
    <citation type="submission" date="2013-07" db="EMBL/GenBank/DDBJ databases">
        <authorList>
            <person name="Stoco P.H."/>
            <person name="Wagner G."/>
            <person name="Gerber A."/>
            <person name="Zaha A."/>
            <person name="Thompson C."/>
            <person name="Bartholomeu D.C."/>
            <person name="Luckemeyer D.D."/>
            <person name="Bahia D."/>
            <person name="Loreto E."/>
            <person name="Prestes E.B."/>
            <person name="Lima F.M."/>
            <person name="Rodrigues-Luiz G."/>
            <person name="Vallejo G.A."/>
            <person name="Filho J.F."/>
            <person name="Monteiro K.M."/>
            <person name="Tyler K.M."/>
            <person name="de Almeida L.G."/>
            <person name="Ortiz M.F."/>
            <person name="Siervo M.A."/>
            <person name="de Moraes M.H."/>
            <person name="Cunha O.L."/>
            <person name="Mendonca-Neto R."/>
            <person name="Silva R."/>
            <person name="Teixeira S.M."/>
            <person name="Murta S.M."/>
            <person name="Sincero T.C."/>
            <person name="Mendes T.A."/>
            <person name="Urmenyi T.P."/>
            <person name="Silva V.G."/>
            <person name="da Rocha W.D."/>
            <person name="Andersson B."/>
            <person name="Romanha A.J."/>
            <person name="Steindel M."/>
            <person name="de Vasconcelos A.T."/>
            <person name="Grisard E.C."/>
        </authorList>
    </citation>
    <scope>NUCLEOTIDE SEQUENCE [LARGE SCALE GENOMIC DNA]</scope>
    <source>
        <strain evidence="3 4">SC58</strain>
    </source>
</reference>
<keyword evidence="2" id="KW-0812">Transmembrane</keyword>
<dbReference type="VEuPathDB" id="TriTrypDB:TRSC58_06505"/>
<dbReference type="OrthoDB" id="252728at2759"/>
<comment type="caution">
    <text evidence="3">The sequence shown here is derived from an EMBL/GenBank/DDBJ whole genome shotgun (WGS) entry which is preliminary data.</text>
</comment>
<feature type="region of interest" description="Disordered" evidence="1">
    <location>
        <begin position="44"/>
        <end position="64"/>
    </location>
</feature>
<feature type="transmembrane region" description="Helical" evidence="2">
    <location>
        <begin position="395"/>
        <end position="412"/>
    </location>
</feature>
<protein>
    <submittedName>
        <fullName evidence="3">Uncharacterized protein</fullName>
    </submittedName>
</protein>
<feature type="transmembrane region" description="Helical" evidence="2">
    <location>
        <begin position="511"/>
        <end position="532"/>
    </location>
</feature>
<proteinExistence type="predicted"/>
<feature type="transmembrane region" description="Helical" evidence="2">
    <location>
        <begin position="286"/>
        <end position="304"/>
    </location>
</feature>
<organism evidence="3 4">
    <name type="scientific">Trypanosoma rangeli SC58</name>
    <dbReference type="NCBI Taxonomy" id="429131"/>
    <lineage>
        <taxon>Eukaryota</taxon>
        <taxon>Discoba</taxon>
        <taxon>Euglenozoa</taxon>
        <taxon>Kinetoplastea</taxon>
        <taxon>Metakinetoplastina</taxon>
        <taxon>Trypanosomatida</taxon>
        <taxon>Trypanosomatidae</taxon>
        <taxon>Trypanosoma</taxon>
        <taxon>Herpetosoma</taxon>
    </lineage>
</organism>
<dbReference type="AlphaFoldDB" id="A0A061IVA8"/>
<feature type="transmembrane region" description="Helical" evidence="2">
    <location>
        <begin position="343"/>
        <end position="366"/>
    </location>
</feature>
<dbReference type="Proteomes" id="UP000031737">
    <property type="component" value="Unassembled WGS sequence"/>
</dbReference>
<dbReference type="EMBL" id="AUPL01006505">
    <property type="protein sequence ID" value="ESL05831.1"/>
    <property type="molecule type" value="Genomic_DNA"/>
</dbReference>
<keyword evidence="2" id="KW-0472">Membrane</keyword>
<gene>
    <name evidence="3" type="ORF">TRSC58_06505</name>
</gene>
<sequence length="533" mass="60376">MPVFISLDFSEKQTHNHVALEADEDKRQKKRHGVQICLVPKQEPKLRSSPDAASGGARTSFQFPPSLDDAEAQLGRAKPTCRPFMLFILLGLLPPFAVQELLVVVNHFATSGPTVCGGKVSDCSLADTILFSLTYGIHLYIPFAFFAPTLFFIAYDVVVRKEQEQELRSRMACYAVPDDTPSLACGHTFTRANNQVLHSYCADTRALDEQSHAPQLRWDLPPCVGVLRRGAVFWVIVLARFVSLATVDIHLPFVTKVPGPLWGPMRLVALALPLTIYSLYETRPFLSVPYVLMDAFSLFFQLILGNNGLRIQTRCMAGPMLLVLFERCFWYVSVAAMPKEVPVGIKMVVSSTFTALYFLLLLALSIPVDIKNSFYVTIVMAVQIFFWELLFNIRLLEVVACRLYVFFMKFVFRRTFRVSQVQATDPTNISTQVRWPTLLVATVAIAPFFQFHQWPRFIPHSDERGIVSGMFHVYTATFFVVIGVIILATIISLFIRWKHQLLRMPLIMEDWFLLLIWGWYVFSSVPLALAAVA</sequence>
<accession>A0A061IVA8</accession>
<keyword evidence="4" id="KW-1185">Reference proteome</keyword>
<feature type="transmembrane region" description="Helical" evidence="2">
    <location>
        <begin position="471"/>
        <end position="495"/>
    </location>
</feature>
<evidence type="ECO:0000256" key="2">
    <source>
        <dbReference type="SAM" id="Phobius"/>
    </source>
</evidence>
<evidence type="ECO:0000313" key="3">
    <source>
        <dbReference type="EMBL" id="ESL05831.1"/>
    </source>
</evidence>
<name>A0A061IVA8_TRYRA</name>
<feature type="transmembrane region" description="Helical" evidence="2">
    <location>
        <begin position="84"/>
        <end position="105"/>
    </location>
</feature>
<evidence type="ECO:0000256" key="1">
    <source>
        <dbReference type="SAM" id="MobiDB-lite"/>
    </source>
</evidence>
<feature type="transmembrane region" description="Helical" evidence="2">
    <location>
        <begin position="137"/>
        <end position="158"/>
    </location>
</feature>
<evidence type="ECO:0000313" key="4">
    <source>
        <dbReference type="Proteomes" id="UP000031737"/>
    </source>
</evidence>
<keyword evidence="2" id="KW-1133">Transmembrane helix</keyword>